<protein>
    <submittedName>
        <fullName evidence="2">Uncharacterized protein</fullName>
    </submittedName>
</protein>
<dbReference type="OrthoDB" id="583153at2"/>
<dbReference type="STRING" id="118168.MC7420_429"/>
<keyword evidence="1" id="KW-0175">Coiled coil</keyword>
<keyword evidence="3" id="KW-1185">Reference proteome</keyword>
<proteinExistence type="predicted"/>
<feature type="coiled-coil region" evidence="1">
    <location>
        <begin position="66"/>
        <end position="153"/>
    </location>
</feature>
<dbReference type="HOGENOM" id="CLU_503186_0_0_3"/>
<evidence type="ECO:0000313" key="2">
    <source>
        <dbReference type="EMBL" id="EDX77292.1"/>
    </source>
</evidence>
<dbReference type="RefSeq" id="WP_006099406.1">
    <property type="nucleotide sequence ID" value="NZ_DS989844.1"/>
</dbReference>
<dbReference type="eggNOG" id="ENOG5033XHB">
    <property type="taxonomic scope" value="Bacteria"/>
</dbReference>
<reference evidence="2 3" key="1">
    <citation type="submission" date="2008-07" db="EMBL/GenBank/DDBJ databases">
        <authorList>
            <person name="Tandeau de Marsac N."/>
            <person name="Ferriera S."/>
            <person name="Johnson J."/>
            <person name="Kravitz S."/>
            <person name="Beeson K."/>
            <person name="Sutton G."/>
            <person name="Rogers Y.-H."/>
            <person name="Friedman R."/>
            <person name="Frazier M."/>
            <person name="Venter J.C."/>
        </authorList>
    </citation>
    <scope>NUCLEOTIDE SEQUENCE [LARGE SCALE GENOMIC DNA]</scope>
    <source>
        <strain evidence="2 3">PCC 7420</strain>
    </source>
</reference>
<dbReference type="Proteomes" id="UP000003835">
    <property type="component" value="Unassembled WGS sequence"/>
</dbReference>
<name>B4VLU3_9CYAN</name>
<sequence length="541" mass="62304">MSVRDPRILIQILDDLIQEIGRCTERVRNTLQKASYTQRCAQEQIERGLHSANVFKDWVECDRENVQDADAEVANLLSKCSEAEQVSHETLDEVEEVFHYAQVTLQQWKQELNKALAWLERAKARLERAIQEENAAQRNWESAQDEMKQAEIRWQRCLNDTERRNCNREKKAYELARLNVKQALERWQAAKIEVSLAKEEVAQAQARVNCCRQAVDYAKQAVAQAQLALEHANQAVNSAERSLEEAEASNRFMVSAQTKVTEETDLTEQMILAVHQAQTLTSEAQIHYQNGEYAADSAQRLATLGCQELEYRVQALYSFNSSSSQSEKTAGNRKSILHSINPIKSQVRATINITEQTYSFKKTDNEKLQLFIERARAKASGVPVEVAEGIGFEKFYIETQLDPSKYWDKQFHHNPEEDRRRVDAFAISEENGEDVIHLIEIMRSGKQFNNQKGRKFKQSEIYGDTLGRFLVLKKPVKIKYVFLEKPETHQINNLRKALQQGIEKSVQERFKYLTKEENQDSNQLTTDVNIDVVIESWSGGN</sequence>
<accession>B4VLU3</accession>
<organism evidence="2 3">
    <name type="scientific">Coleofasciculus chthonoplastes PCC 7420</name>
    <dbReference type="NCBI Taxonomy" id="118168"/>
    <lineage>
        <taxon>Bacteria</taxon>
        <taxon>Bacillati</taxon>
        <taxon>Cyanobacteriota</taxon>
        <taxon>Cyanophyceae</taxon>
        <taxon>Coleofasciculales</taxon>
        <taxon>Coleofasciculaceae</taxon>
        <taxon>Coleofasciculus</taxon>
    </lineage>
</organism>
<feature type="coiled-coil region" evidence="1">
    <location>
        <begin position="222"/>
        <end position="249"/>
    </location>
</feature>
<evidence type="ECO:0000313" key="3">
    <source>
        <dbReference type="Proteomes" id="UP000003835"/>
    </source>
</evidence>
<gene>
    <name evidence="2" type="ORF">MC7420_429</name>
</gene>
<evidence type="ECO:0000256" key="1">
    <source>
        <dbReference type="SAM" id="Coils"/>
    </source>
</evidence>
<dbReference type="EMBL" id="DS989844">
    <property type="protein sequence ID" value="EDX77292.1"/>
    <property type="molecule type" value="Genomic_DNA"/>
</dbReference>
<dbReference type="AlphaFoldDB" id="B4VLU3"/>